<gene>
    <name evidence="1" type="ORF">B0T10DRAFT_236504</name>
</gene>
<proteinExistence type="predicted"/>
<dbReference type="EMBL" id="JAGPYM010000049">
    <property type="protein sequence ID" value="KAH6871888.1"/>
    <property type="molecule type" value="Genomic_DNA"/>
</dbReference>
<sequence length="103" mass="11522">MASAHQVGTFPGGGHSLGQAAQLIDIPTGARGGDRIDQPAQLDDHILRHIVDFMDRLVERARQSLHDGKLNAFDQHTLNSFIPRRTATKPFLHQIRDETYKDI</sequence>
<protein>
    <submittedName>
        <fullName evidence="1">Uncharacterized protein</fullName>
    </submittedName>
</protein>
<dbReference type="AlphaFoldDB" id="A0A9P9AHU5"/>
<name>A0A9P9AHU5_9HYPO</name>
<dbReference type="OrthoDB" id="3562904at2759"/>
<accession>A0A9P9AHU5</accession>
<evidence type="ECO:0000313" key="1">
    <source>
        <dbReference type="EMBL" id="KAH6871888.1"/>
    </source>
</evidence>
<dbReference type="Proteomes" id="UP000777438">
    <property type="component" value="Unassembled WGS sequence"/>
</dbReference>
<reference evidence="1 2" key="1">
    <citation type="journal article" date="2021" name="Nat. Commun.">
        <title>Genetic determinants of endophytism in the Arabidopsis root mycobiome.</title>
        <authorList>
            <person name="Mesny F."/>
            <person name="Miyauchi S."/>
            <person name="Thiergart T."/>
            <person name="Pickel B."/>
            <person name="Atanasova L."/>
            <person name="Karlsson M."/>
            <person name="Huettel B."/>
            <person name="Barry K.W."/>
            <person name="Haridas S."/>
            <person name="Chen C."/>
            <person name="Bauer D."/>
            <person name="Andreopoulos W."/>
            <person name="Pangilinan J."/>
            <person name="LaButti K."/>
            <person name="Riley R."/>
            <person name="Lipzen A."/>
            <person name="Clum A."/>
            <person name="Drula E."/>
            <person name="Henrissat B."/>
            <person name="Kohler A."/>
            <person name="Grigoriev I.V."/>
            <person name="Martin F.M."/>
            <person name="Hacquard S."/>
        </authorList>
    </citation>
    <scope>NUCLEOTIDE SEQUENCE [LARGE SCALE GENOMIC DNA]</scope>
    <source>
        <strain evidence="1 2">MPI-CAGE-CH-0241</strain>
    </source>
</reference>
<comment type="caution">
    <text evidence="1">The sequence shown here is derived from an EMBL/GenBank/DDBJ whole genome shotgun (WGS) entry which is preliminary data.</text>
</comment>
<evidence type="ECO:0000313" key="2">
    <source>
        <dbReference type="Proteomes" id="UP000777438"/>
    </source>
</evidence>
<keyword evidence="2" id="KW-1185">Reference proteome</keyword>
<organism evidence="1 2">
    <name type="scientific">Thelonectria olida</name>
    <dbReference type="NCBI Taxonomy" id="1576542"/>
    <lineage>
        <taxon>Eukaryota</taxon>
        <taxon>Fungi</taxon>
        <taxon>Dikarya</taxon>
        <taxon>Ascomycota</taxon>
        <taxon>Pezizomycotina</taxon>
        <taxon>Sordariomycetes</taxon>
        <taxon>Hypocreomycetidae</taxon>
        <taxon>Hypocreales</taxon>
        <taxon>Nectriaceae</taxon>
        <taxon>Thelonectria</taxon>
    </lineage>
</organism>